<evidence type="ECO:0000313" key="2">
    <source>
        <dbReference type="EMBL" id="KAJ6027915.1"/>
    </source>
</evidence>
<evidence type="ECO:0000256" key="1">
    <source>
        <dbReference type="SAM" id="MobiDB-lite"/>
    </source>
</evidence>
<reference evidence="2" key="1">
    <citation type="journal article" date="2023" name="IMA Fungus">
        <title>Comparative genomic study of the Penicillium genus elucidates a diverse pangenome and 15 lateral gene transfer events.</title>
        <authorList>
            <person name="Petersen C."/>
            <person name="Sorensen T."/>
            <person name="Nielsen M.R."/>
            <person name="Sondergaard T.E."/>
            <person name="Sorensen J.L."/>
            <person name="Fitzpatrick D.A."/>
            <person name="Frisvad J.C."/>
            <person name="Nielsen K.L."/>
        </authorList>
    </citation>
    <scope>NUCLEOTIDE SEQUENCE</scope>
    <source>
        <strain evidence="2">IBT 15450</strain>
    </source>
</reference>
<feature type="region of interest" description="Disordered" evidence="1">
    <location>
        <begin position="1"/>
        <end position="23"/>
    </location>
</feature>
<comment type="caution">
    <text evidence="2">The sequence shown here is derived from an EMBL/GenBank/DDBJ whole genome shotgun (WGS) entry which is preliminary data.</text>
</comment>
<protein>
    <submittedName>
        <fullName evidence="2">Uncharacterized protein</fullName>
    </submittedName>
</protein>
<reference evidence="2" key="2">
    <citation type="submission" date="2023-01" db="EMBL/GenBank/DDBJ databases">
        <authorList>
            <person name="Petersen C."/>
        </authorList>
    </citation>
    <scope>NUCLEOTIDE SEQUENCE</scope>
    <source>
        <strain evidence="2">IBT 15450</strain>
    </source>
</reference>
<evidence type="ECO:0000313" key="3">
    <source>
        <dbReference type="Proteomes" id="UP001219568"/>
    </source>
</evidence>
<gene>
    <name evidence="2" type="ORF">N7460_012732</name>
</gene>
<sequence>MRLRHKRISLDVPVGHGGPRPAPLEDGKGSAIYHLHLRWDAIDSQGHALTSDNSIIPGLLAVGVDAGDFSNLGYAGGLAPLKLQNNWGCLSLAFLLLILVMEKTNQFKAISRTTL</sequence>
<accession>A0AAD6I4C2</accession>
<name>A0AAD6I4C2_PENCN</name>
<dbReference type="AlphaFoldDB" id="A0AAD6I4C2"/>
<proteinExistence type="predicted"/>
<organism evidence="2 3">
    <name type="scientific">Penicillium canescens</name>
    <dbReference type="NCBI Taxonomy" id="5083"/>
    <lineage>
        <taxon>Eukaryota</taxon>
        <taxon>Fungi</taxon>
        <taxon>Dikarya</taxon>
        <taxon>Ascomycota</taxon>
        <taxon>Pezizomycotina</taxon>
        <taxon>Eurotiomycetes</taxon>
        <taxon>Eurotiomycetidae</taxon>
        <taxon>Eurotiales</taxon>
        <taxon>Aspergillaceae</taxon>
        <taxon>Penicillium</taxon>
    </lineage>
</organism>
<keyword evidence="3" id="KW-1185">Reference proteome</keyword>
<dbReference type="EMBL" id="JAQJZL010000015">
    <property type="protein sequence ID" value="KAJ6027915.1"/>
    <property type="molecule type" value="Genomic_DNA"/>
</dbReference>
<dbReference type="Proteomes" id="UP001219568">
    <property type="component" value="Unassembled WGS sequence"/>
</dbReference>